<keyword evidence="2 4" id="KW-0812">Transmembrane</keyword>
<feature type="repeat" description="Solcar" evidence="4">
    <location>
        <begin position="216"/>
        <end position="301"/>
    </location>
</feature>
<dbReference type="PANTHER" id="PTHR46974:SF1">
    <property type="entry name" value="MITOCHONDRIAL GTP_GDP CARRIER PROTEIN 1"/>
    <property type="match status" value="1"/>
</dbReference>
<organism evidence="6">
    <name type="scientific">Trypanosoma congolense (strain IL3000)</name>
    <dbReference type="NCBI Taxonomy" id="1068625"/>
    <lineage>
        <taxon>Eukaryota</taxon>
        <taxon>Discoba</taxon>
        <taxon>Euglenozoa</taxon>
        <taxon>Kinetoplastea</taxon>
        <taxon>Metakinetoplastina</taxon>
        <taxon>Trypanosomatida</taxon>
        <taxon>Trypanosomatidae</taxon>
        <taxon>Trypanosoma</taxon>
        <taxon>Nannomonas</taxon>
    </lineage>
</organism>
<proteinExistence type="inferred from homology"/>
<dbReference type="VEuPathDB" id="TriTrypDB:TcIL3000_2_330"/>
<evidence type="ECO:0000313" key="6">
    <source>
        <dbReference type="EMBL" id="CCC89465.1"/>
    </source>
</evidence>
<accession>G0UJB3</accession>
<dbReference type="GO" id="GO:0001409">
    <property type="term" value="F:guanine nucleotide transmembrane transporter activity"/>
    <property type="evidence" value="ECO:0007669"/>
    <property type="project" value="TreeGrafter"/>
</dbReference>
<dbReference type="Gene3D" id="1.50.40.10">
    <property type="entry name" value="Mitochondrial carrier domain"/>
    <property type="match status" value="1"/>
</dbReference>
<dbReference type="GO" id="GO:0016020">
    <property type="term" value="C:membrane"/>
    <property type="evidence" value="ECO:0007669"/>
    <property type="project" value="UniProtKB-SubCell"/>
</dbReference>
<evidence type="ECO:0000256" key="1">
    <source>
        <dbReference type="ARBA" id="ARBA00004141"/>
    </source>
</evidence>
<dbReference type="InterPro" id="IPR023395">
    <property type="entry name" value="MCP_dom_sf"/>
</dbReference>
<gene>
    <name evidence="6" type="ORF">TCIL3000_2_330</name>
</gene>
<dbReference type="EMBL" id="HE575315">
    <property type="protein sequence ID" value="CCC89465.1"/>
    <property type="molecule type" value="Genomic_DNA"/>
</dbReference>
<feature type="repeat" description="Solcar" evidence="4">
    <location>
        <begin position="126"/>
        <end position="206"/>
    </location>
</feature>
<dbReference type="PANTHER" id="PTHR46974">
    <property type="entry name" value="MITOCHONDRIAL GTP/GDP CARRIER PROTEIN 1"/>
    <property type="match status" value="1"/>
</dbReference>
<dbReference type="InterPro" id="IPR018108">
    <property type="entry name" value="MCP_transmembrane"/>
</dbReference>
<dbReference type="FunFam" id="1.50.40.10:FF:000200">
    <property type="entry name" value="Mitochondrial carrier protein"/>
    <property type="match status" value="1"/>
</dbReference>
<comment type="subcellular location">
    <subcellularLocation>
        <location evidence="1">Membrane</location>
        <topology evidence="1">Multi-pass membrane protein</topology>
    </subcellularLocation>
</comment>
<comment type="similarity">
    <text evidence="5">Belongs to the mitochondrial carrier (TC 2.A.29) family.</text>
</comment>
<name>G0UJB3_TRYCI</name>
<dbReference type="Pfam" id="PF00153">
    <property type="entry name" value="Mito_carr"/>
    <property type="match status" value="2"/>
</dbReference>
<dbReference type="AlphaFoldDB" id="G0UJB3"/>
<evidence type="ECO:0000256" key="4">
    <source>
        <dbReference type="PROSITE-ProRule" id="PRU00282"/>
    </source>
</evidence>
<dbReference type="InterPro" id="IPR053042">
    <property type="entry name" value="Mito_GTP/GDP_Carrier"/>
</dbReference>
<keyword evidence="3 4" id="KW-0472">Membrane</keyword>
<reference evidence="6" key="1">
    <citation type="journal article" date="2012" name="Proc. Natl. Acad. Sci. U.S.A.">
        <title>Antigenic diversity is generated by distinct evolutionary mechanisms in African trypanosome species.</title>
        <authorList>
            <person name="Jackson A.P."/>
            <person name="Berry A."/>
            <person name="Aslett M."/>
            <person name="Allison H.C."/>
            <person name="Burton P."/>
            <person name="Vavrova-Anderson J."/>
            <person name="Brown R."/>
            <person name="Browne H."/>
            <person name="Corton N."/>
            <person name="Hauser H."/>
            <person name="Gamble J."/>
            <person name="Gilderthorp R."/>
            <person name="Marcello L."/>
            <person name="McQuillan J."/>
            <person name="Otto T.D."/>
            <person name="Quail M.A."/>
            <person name="Sanders M.J."/>
            <person name="van Tonder A."/>
            <person name="Ginger M.L."/>
            <person name="Field M.C."/>
            <person name="Barry J.D."/>
            <person name="Hertz-Fowler C."/>
            <person name="Berriman M."/>
        </authorList>
    </citation>
    <scope>NUCLEOTIDE SEQUENCE</scope>
    <source>
        <strain evidence="6">IL3000</strain>
    </source>
</reference>
<sequence>MLAQGESSAHSRTAVNRATAAGVASVLEIAIFYPFDTVAKRLMSYRSAIVEKSYSATVINLNNIIFRSKRDAGMWQKFVHLYPGSAYAVWYKILQRVYKLAGQPIVREHLKLNFSQGFDNTFGRRSRLMMEATAGSIVGAGEVLLLPLDRLKVLSQTNEGALSRGVVALLKSEGVRGMYSGAMITIGRNVPGTFCLFGGAAFTKEFIFLLEDFNKASFFQNMCASAVGAIVSVVLTNPMDVLKTRVQNKDPGLELTALGVLRDLMREEGCAALMKGVTPKVLMTTPKLMFAYSMTELLFQLMNAERR</sequence>
<evidence type="ECO:0000256" key="3">
    <source>
        <dbReference type="ARBA" id="ARBA00023136"/>
    </source>
</evidence>
<dbReference type="SUPFAM" id="SSF103506">
    <property type="entry name" value="Mitochondrial carrier"/>
    <property type="match status" value="1"/>
</dbReference>
<keyword evidence="5" id="KW-0813">Transport</keyword>
<protein>
    <submittedName>
        <fullName evidence="6">Putative mitochondrial carrier protein</fullName>
    </submittedName>
</protein>
<dbReference type="GO" id="GO:0005739">
    <property type="term" value="C:mitochondrion"/>
    <property type="evidence" value="ECO:0007669"/>
    <property type="project" value="TreeGrafter"/>
</dbReference>
<evidence type="ECO:0000256" key="2">
    <source>
        <dbReference type="ARBA" id="ARBA00022692"/>
    </source>
</evidence>
<evidence type="ECO:0000256" key="5">
    <source>
        <dbReference type="RuleBase" id="RU000488"/>
    </source>
</evidence>
<dbReference type="PROSITE" id="PS50920">
    <property type="entry name" value="SOLCAR"/>
    <property type="match status" value="2"/>
</dbReference>